<proteinExistence type="predicted"/>
<evidence type="ECO:0000313" key="1">
    <source>
        <dbReference type="EMBL" id="CAE6715403.1"/>
    </source>
</evidence>
<organism evidence="1 2">
    <name type="scientific">Xanthomonas arboricola</name>
    <dbReference type="NCBI Taxonomy" id="56448"/>
    <lineage>
        <taxon>Bacteria</taxon>
        <taxon>Pseudomonadati</taxon>
        <taxon>Pseudomonadota</taxon>
        <taxon>Gammaproteobacteria</taxon>
        <taxon>Lysobacterales</taxon>
        <taxon>Lysobacteraceae</taxon>
        <taxon>Xanthomonas</taxon>
    </lineage>
</organism>
<dbReference type="AlphaFoldDB" id="A0AAU9I2Z3"/>
<dbReference type="EMBL" id="HG992337">
    <property type="protein sequence ID" value="CAE6715403.1"/>
    <property type="molecule type" value="Genomic_DNA"/>
</dbReference>
<sequence length="42" mass="4726">MSRCVSHIVARHERFRTEAMTLATGSTSARRLPLQSLGKELQ</sequence>
<accession>A0AAU9I2Z3</accession>
<name>A0AAU9I2Z3_9XANT</name>
<gene>
    <name evidence="1" type="ORF">XA1314C_07800</name>
</gene>
<dbReference type="EMBL" id="HG992337">
    <property type="protein sequence ID" value="CAE6715381.1"/>
    <property type="molecule type" value="Genomic_DNA"/>
</dbReference>
<dbReference type="Proteomes" id="UP000835242">
    <property type="component" value="Chromosome"/>
</dbReference>
<evidence type="ECO:0000313" key="2">
    <source>
        <dbReference type="Proteomes" id="UP000835242"/>
    </source>
</evidence>
<reference evidence="1 2" key="1">
    <citation type="submission" date="2021-02" db="EMBL/GenBank/DDBJ databases">
        <authorList>
            <person name="Pothier F. J."/>
        </authorList>
    </citation>
    <scope>NUCLEOTIDE SEQUENCE [LARGE SCALE GENOMIC DNA]</scope>
    <source>
        <strain evidence="1 2">1314c</strain>
    </source>
</reference>
<protein>
    <submittedName>
        <fullName evidence="1">Uncharacterized protein</fullName>
    </submittedName>
</protein>